<evidence type="ECO:0000313" key="1">
    <source>
        <dbReference type="EMBL" id="KAF2140085.1"/>
    </source>
</evidence>
<keyword evidence="2" id="KW-1185">Reference proteome</keyword>
<dbReference type="RefSeq" id="XP_033395798.1">
    <property type="nucleotide sequence ID" value="XM_033546327.1"/>
</dbReference>
<dbReference type="EMBL" id="ML995491">
    <property type="protein sequence ID" value="KAF2140085.1"/>
    <property type="molecule type" value="Genomic_DNA"/>
</dbReference>
<protein>
    <submittedName>
        <fullName evidence="1">Uncharacterized protein</fullName>
    </submittedName>
</protein>
<evidence type="ECO:0000313" key="2">
    <source>
        <dbReference type="Proteomes" id="UP000799438"/>
    </source>
</evidence>
<dbReference type="PANTHER" id="PTHR36142:SF2">
    <property type="entry name" value="METALLO-HYDROLASE_OXIDOREDUCTASE SUPERFAMILY PROTEIN"/>
    <property type="match status" value="1"/>
</dbReference>
<reference evidence="1" key="1">
    <citation type="journal article" date="2020" name="Stud. Mycol.">
        <title>101 Dothideomycetes genomes: a test case for predicting lifestyles and emergence of pathogens.</title>
        <authorList>
            <person name="Haridas S."/>
            <person name="Albert R."/>
            <person name="Binder M."/>
            <person name="Bloem J."/>
            <person name="Labutti K."/>
            <person name="Salamov A."/>
            <person name="Andreopoulos B."/>
            <person name="Baker S."/>
            <person name="Barry K."/>
            <person name="Bills G."/>
            <person name="Bluhm B."/>
            <person name="Cannon C."/>
            <person name="Castanera R."/>
            <person name="Culley D."/>
            <person name="Daum C."/>
            <person name="Ezra D."/>
            <person name="Gonzalez J."/>
            <person name="Henrissat B."/>
            <person name="Kuo A."/>
            <person name="Liang C."/>
            <person name="Lipzen A."/>
            <person name="Lutzoni F."/>
            <person name="Magnuson J."/>
            <person name="Mondo S."/>
            <person name="Nolan M."/>
            <person name="Ohm R."/>
            <person name="Pangilinan J."/>
            <person name="Park H.-J."/>
            <person name="Ramirez L."/>
            <person name="Alfaro M."/>
            <person name="Sun H."/>
            <person name="Tritt A."/>
            <person name="Yoshinaga Y."/>
            <person name="Zwiers L.-H."/>
            <person name="Turgeon B."/>
            <person name="Goodwin S."/>
            <person name="Spatafora J."/>
            <person name="Crous P."/>
            <person name="Grigoriev I."/>
        </authorList>
    </citation>
    <scope>NUCLEOTIDE SEQUENCE</scope>
    <source>
        <strain evidence="1">CBS 121167</strain>
    </source>
</reference>
<name>A0A6A6B9U9_9PEZI</name>
<dbReference type="Gene3D" id="3.60.15.10">
    <property type="entry name" value="Ribonuclease Z/Hydroxyacylglutathione hydrolase-like"/>
    <property type="match status" value="1"/>
</dbReference>
<dbReference type="AlphaFoldDB" id="A0A6A6B9U9"/>
<accession>A0A6A6B9U9</accession>
<gene>
    <name evidence="1" type="ORF">K452DRAFT_360271</name>
</gene>
<dbReference type="InterPro" id="IPR036866">
    <property type="entry name" value="RibonucZ/Hydroxyglut_hydro"/>
</dbReference>
<dbReference type="PANTHER" id="PTHR36142">
    <property type="entry name" value="METALLO-HYDROLASE/OXIDOREDUCTASE SUPERFAMILY PROTEIN"/>
    <property type="match status" value="1"/>
</dbReference>
<dbReference type="SUPFAM" id="SSF56281">
    <property type="entry name" value="Metallo-hydrolase/oxidoreductase"/>
    <property type="match status" value="1"/>
</dbReference>
<dbReference type="OrthoDB" id="9971601at2759"/>
<sequence length="372" mass="41412">MDLPSAQLQQELRDAITRELQTRRPLLHHLNADSSWLLQIPRPLAATKRGGRVYYNILLDPWLAGGQSDIASWFSQQWHATESATPSVAAVEELARETEKGREPNGPDTGSEIQTFVDAVVVSHEFTDHCHRETLTTVDPDVPVFATQKAADLIRSWNHFRQVSLIPPFTKEDADWRSAALPPLPEWLSISRLQEPGDALYYHSAVMIAFNTALPQPTQDHASSSARTMPNGWSAPIDGADAAECVIYTPHGIRAEAVEPVAEASPSLSTLAFLHGLHDITLGKAQQLNLGGKNGLQCQRILRAKYWVGTHDEVKKGYGLVSWFLKRKIISVEHAIKEEQNNGLYRPEKGDEALWKDVSFTEVPNGESRVLR</sequence>
<organism evidence="1 2">
    <name type="scientific">Aplosporella prunicola CBS 121167</name>
    <dbReference type="NCBI Taxonomy" id="1176127"/>
    <lineage>
        <taxon>Eukaryota</taxon>
        <taxon>Fungi</taxon>
        <taxon>Dikarya</taxon>
        <taxon>Ascomycota</taxon>
        <taxon>Pezizomycotina</taxon>
        <taxon>Dothideomycetes</taxon>
        <taxon>Dothideomycetes incertae sedis</taxon>
        <taxon>Botryosphaeriales</taxon>
        <taxon>Aplosporellaceae</taxon>
        <taxon>Aplosporella</taxon>
    </lineage>
</organism>
<dbReference type="Proteomes" id="UP000799438">
    <property type="component" value="Unassembled WGS sequence"/>
</dbReference>
<proteinExistence type="predicted"/>
<dbReference type="GeneID" id="54303833"/>